<dbReference type="AlphaFoldDB" id="A0A7W2KHE5"/>
<protein>
    <submittedName>
        <fullName evidence="5">2-keto-3-deoxy-L-rhamnonate aldolase</fullName>
    </submittedName>
</protein>
<dbReference type="InterPro" id="IPR040442">
    <property type="entry name" value="Pyrv_kinase-like_dom_sf"/>
</dbReference>
<evidence type="ECO:0000259" key="4">
    <source>
        <dbReference type="Pfam" id="PF03328"/>
    </source>
</evidence>
<dbReference type="FunFam" id="3.20.20.60:FF:000004">
    <property type="entry name" value="5-keto-4-deoxy-D-glucarate aldolase"/>
    <property type="match status" value="1"/>
</dbReference>
<sequence>MTARSFREALVLDTAQIGLWLALADAYSAEVCATAGFDWLLIDGEHGPNDLRTILATLQSLAAYPGHPVVRLPHGDAALIKQVLETGALTLMVPMVENAEQARDLVRAMRYPPQGVRGVGCGLARSSRWGADAQYLTQANERVCLLVQVETVEALANVQQIAAVEGVHGVFFGPADLSASMGLIGQPGHPEVVAAIEQAIDVVNAAGKAAGVLSTDLALAQRYTARGARFVAVGVDATLLAQAARTLLGRVRAPVSEAAPASSGY</sequence>
<evidence type="ECO:0000256" key="3">
    <source>
        <dbReference type="ARBA" id="ARBA00023239"/>
    </source>
</evidence>
<dbReference type="InterPro" id="IPR015813">
    <property type="entry name" value="Pyrv/PenolPyrv_kinase-like_dom"/>
</dbReference>
<evidence type="ECO:0000313" key="5">
    <source>
        <dbReference type="EMBL" id="MBA6098439.1"/>
    </source>
</evidence>
<keyword evidence="3" id="KW-0456">Lyase</keyword>
<dbReference type="GO" id="GO:0005737">
    <property type="term" value="C:cytoplasm"/>
    <property type="evidence" value="ECO:0007669"/>
    <property type="project" value="TreeGrafter"/>
</dbReference>
<accession>A0A7W2KHE5</accession>
<feature type="domain" description="HpcH/HpaI aldolase/citrate lyase" evidence="4">
    <location>
        <begin position="16"/>
        <end position="242"/>
    </location>
</feature>
<dbReference type="EMBL" id="JACGCX010000009">
    <property type="protein sequence ID" value="MBA6098439.1"/>
    <property type="molecule type" value="Genomic_DNA"/>
</dbReference>
<evidence type="ECO:0000256" key="2">
    <source>
        <dbReference type="ARBA" id="ARBA00022723"/>
    </source>
</evidence>
<dbReference type="SUPFAM" id="SSF51621">
    <property type="entry name" value="Phosphoenolpyruvate/pyruvate domain"/>
    <property type="match status" value="1"/>
</dbReference>
<dbReference type="RefSeq" id="WP_182389642.1">
    <property type="nucleotide sequence ID" value="NZ_JACGCX010000009.1"/>
</dbReference>
<dbReference type="Proteomes" id="UP000545074">
    <property type="component" value="Unassembled WGS sequence"/>
</dbReference>
<dbReference type="PANTHER" id="PTHR30502:SF0">
    <property type="entry name" value="PHOSPHOENOLPYRUVATE CARBOXYLASE FAMILY PROTEIN"/>
    <property type="match status" value="1"/>
</dbReference>
<evidence type="ECO:0000256" key="1">
    <source>
        <dbReference type="ARBA" id="ARBA00005568"/>
    </source>
</evidence>
<dbReference type="PANTHER" id="PTHR30502">
    <property type="entry name" value="2-KETO-3-DEOXY-L-RHAMNONATE ALDOLASE"/>
    <property type="match status" value="1"/>
</dbReference>
<comment type="similarity">
    <text evidence="1">Belongs to the HpcH/HpaI aldolase family.</text>
</comment>
<evidence type="ECO:0000313" key="6">
    <source>
        <dbReference type="Proteomes" id="UP000545074"/>
    </source>
</evidence>
<name>A0A7W2KHE5_9PSED</name>
<keyword evidence="2" id="KW-0479">Metal-binding</keyword>
<dbReference type="GO" id="GO:0046872">
    <property type="term" value="F:metal ion binding"/>
    <property type="evidence" value="ECO:0007669"/>
    <property type="project" value="UniProtKB-KW"/>
</dbReference>
<dbReference type="GO" id="GO:0016832">
    <property type="term" value="F:aldehyde-lyase activity"/>
    <property type="evidence" value="ECO:0007669"/>
    <property type="project" value="UniProtKB-ARBA"/>
</dbReference>
<reference evidence="5 6" key="1">
    <citation type="submission" date="2020-07" db="EMBL/GenBank/DDBJ databases">
        <title>Diversity of carbapenemase encoding genes among Pseudomonas putida group clinical isolates in a tertiary Brazilian hospital.</title>
        <authorList>
            <person name="Alberto-Lei F."/>
            <person name="Nodari C.S."/>
            <person name="Streling A.P."/>
            <person name="Paulino J.T."/>
            <person name="Bessa-Neto F.O."/>
            <person name="Cayo R."/>
            <person name="Gales A.C."/>
        </authorList>
    </citation>
    <scope>NUCLEOTIDE SEQUENCE [LARGE SCALE GENOMIC DNA]</scope>
    <source>
        <strain evidence="5 6">12815</strain>
    </source>
</reference>
<organism evidence="5 6">
    <name type="scientific">Pseudomonas juntendi</name>
    <dbReference type="NCBI Taxonomy" id="2666183"/>
    <lineage>
        <taxon>Bacteria</taxon>
        <taxon>Pseudomonadati</taxon>
        <taxon>Pseudomonadota</taxon>
        <taxon>Gammaproteobacteria</taxon>
        <taxon>Pseudomonadales</taxon>
        <taxon>Pseudomonadaceae</taxon>
        <taxon>Pseudomonas</taxon>
    </lineage>
</organism>
<proteinExistence type="inferred from homology"/>
<comment type="caution">
    <text evidence="5">The sequence shown here is derived from an EMBL/GenBank/DDBJ whole genome shotgun (WGS) entry which is preliminary data.</text>
</comment>
<dbReference type="Gene3D" id="3.20.20.60">
    <property type="entry name" value="Phosphoenolpyruvate-binding domains"/>
    <property type="match status" value="1"/>
</dbReference>
<dbReference type="Pfam" id="PF03328">
    <property type="entry name" value="HpcH_HpaI"/>
    <property type="match status" value="1"/>
</dbReference>
<dbReference type="InterPro" id="IPR005000">
    <property type="entry name" value="Aldolase/citrate-lyase_domain"/>
</dbReference>
<gene>
    <name evidence="5" type="ORF">H4C80_15050</name>
</gene>
<dbReference type="InterPro" id="IPR050251">
    <property type="entry name" value="HpcH-HpaI_aldolase"/>
</dbReference>